<dbReference type="EMBL" id="CM047898">
    <property type="protein sequence ID" value="KAJ0105772.1"/>
    <property type="molecule type" value="Genomic_DNA"/>
</dbReference>
<reference evidence="2" key="1">
    <citation type="journal article" date="2023" name="G3 (Bethesda)">
        <title>Genome assembly and association tests identify interacting loci associated with vigor, precocity, and sex in interspecific pistachio rootstocks.</title>
        <authorList>
            <person name="Palmer W."/>
            <person name="Jacygrad E."/>
            <person name="Sagayaradj S."/>
            <person name="Cavanaugh K."/>
            <person name="Han R."/>
            <person name="Bertier L."/>
            <person name="Beede B."/>
            <person name="Kafkas S."/>
            <person name="Golino D."/>
            <person name="Preece J."/>
            <person name="Michelmore R."/>
        </authorList>
    </citation>
    <scope>NUCLEOTIDE SEQUENCE [LARGE SCALE GENOMIC DNA]</scope>
</reference>
<protein>
    <submittedName>
        <fullName evidence="1">Uncharacterized protein</fullName>
    </submittedName>
</protein>
<dbReference type="Proteomes" id="UP001164250">
    <property type="component" value="Chromosome 2"/>
</dbReference>
<sequence>MASSPPQFQAEDQTDEDFFDKLVDEEDFGGPTHTSTTSASSAHKISESNDSDSDDAKAFANLNIDDSGIDTRSKVVTESIAETESESNAGSVIELNNDSDNKDGTGMEDVSDSSASKNGGSVVKEVGWSAFNADAKQQNGNHGFGSDSDFFSGWEDNSMEFPTRVEENVNLNASGFVSGNEVHKAAGFIDNSVNYDFNAQSQESQVDGAQEMVNGHDLNSSVYWENLYPGWKYDMNTGQWYQVDMTASIQGGSDATSGDDWNVVSEKSEVSYLKQSSQSVVETLPETSTTESVSNLSSHVSQGDNNGYPEHMVFDLQYPGWYYDTIAQEWRSLESYDSARQSTVQAHDQQNQNGFASTGTYMDNSNSIYGKFGQADTYGSQVDGSQIQHGFRADIYGSQALGNLDQQESWAQAYSNYNQQGLNMLQPETVAKLIDASNFSQHQQADNFYDSKASMNNHVDQQKSFNSMGTVASYDKASQVHAEANGIAGFKSFVPSDNFSHQLNQPYVKQNEQMQFSNDYYGGQKAVNVPQQSFQSGCQNSYAPNMGRSSAGRPPHALITFGFGGKLIVMKDNNSLHNSSYGSQDHVGGSISVLNLMEVVSGKTCDSSTGAVTYFRALCQQAFPGPLVGGNVGSKELNKWIDERIANCESPDIDYRKGEVLKLLLSLLKIGCQHYGKLRSPFGADTALRESDSPESAVAKLFASAKRNDTQFGALSQCVQNLPPEGQIRATASEVQNLLVSGRKKEALLCAQEGQLWGPALILASQLGDQFYVDTVKQMALRQLVAGSPLRTLCLLIAGQPADVFTSDMSANSGLPGAFNMSQQPAQSGANGMLDDWEENLAVITANRTKDDELVIIHLGDCLWKDRSEITAAHICYLVAEANFESYSDSARLCLIGADHWKCPRTYANPEAIQVLLEFIWLSGIAHLKALLFVVKRNQRAFSCLLYILIASASVSVSVCLSVCLSLTHTPPYVCTQTHVTHCIHRTELYEYSKVLGNSQFILLPFQPYKLIYANMLAEVGKVSESLKYCQALLKSLKTGRAPEVETWKQLVLSLEERIRTHQQGGYTANLAPTKLVGKLLNFFDSTAHRVVGGLPPPAPSTSLGNGQSVENYNQPMGPRISQSTMAMSSLMPSASMEPISEWAADGNKMTMSNRSVSEPDFGRTPRQDHGDSSTEGTSSSSPGKQSGSGGASRFPRFGFGSGLLQKTVGLVLRPRSDKQAKLGEKNKFYYDEKLKRWVEEGAEPPAEEAALPPPPTIASFQNGTSDYNLQSALKSEGGFPSNVSPPFKTPSPSEHTSGIPPIPTSTNQFSARGRMGVRSRYVDTFNQGSASPAKLFQSPSVPSIKPPVASTAKFFVPAPATSAEQPMEAIAENVQEEIANFEKLSTSTMNDTSQPPTSSITKQRFPSMDNIPTAVMTNGNSSLPPHTRRTASWSGSFSDSFNPNMPQTKGQGEAVSMPPSSFMPSPMNGGSFGDDLHEVEL</sequence>
<accession>A0ACC1C110</accession>
<evidence type="ECO:0000313" key="2">
    <source>
        <dbReference type="Proteomes" id="UP001164250"/>
    </source>
</evidence>
<evidence type="ECO:0000313" key="1">
    <source>
        <dbReference type="EMBL" id="KAJ0105772.1"/>
    </source>
</evidence>
<gene>
    <name evidence="1" type="ORF">Patl1_18484</name>
</gene>
<name>A0ACC1C110_9ROSI</name>
<organism evidence="1 2">
    <name type="scientific">Pistacia atlantica</name>
    <dbReference type="NCBI Taxonomy" id="434234"/>
    <lineage>
        <taxon>Eukaryota</taxon>
        <taxon>Viridiplantae</taxon>
        <taxon>Streptophyta</taxon>
        <taxon>Embryophyta</taxon>
        <taxon>Tracheophyta</taxon>
        <taxon>Spermatophyta</taxon>
        <taxon>Magnoliopsida</taxon>
        <taxon>eudicotyledons</taxon>
        <taxon>Gunneridae</taxon>
        <taxon>Pentapetalae</taxon>
        <taxon>rosids</taxon>
        <taxon>malvids</taxon>
        <taxon>Sapindales</taxon>
        <taxon>Anacardiaceae</taxon>
        <taxon>Pistacia</taxon>
    </lineage>
</organism>
<comment type="caution">
    <text evidence="1">The sequence shown here is derived from an EMBL/GenBank/DDBJ whole genome shotgun (WGS) entry which is preliminary data.</text>
</comment>
<keyword evidence="2" id="KW-1185">Reference proteome</keyword>
<proteinExistence type="predicted"/>